<feature type="region of interest" description="Disordered" evidence="1">
    <location>
        <begin position="1"/>
        <end position="26"/>
    </location>
</feature>
<dbReference type="OrthoDB" id="4364812at2759"/>
<accession>A0A9W9HFC0</accession>
<keyword evidence="3" id="KW-1185">Reference proteome</keyword>
<protein>
    <submittedName>
        <fullName evidence="2">Uncharacterized protein</fullName>
    </submittedName>
</protein>
<dbReference type="Proteomes" id="UP001149079">
    <property type="component" value="Unassembled WGS sequence"/>
</dbReference>
<dbReference type="GeneID" id="81400300"/>
<reference evidence="2" key="1">
    <citation type="submission" date="2022-11" db="EMBL/GenBank/DDBJ databases">
        <authorList>
            <person name="Petersen C."/>
        </authorList>
    </citation>
    <scope>NUCLEOTIDE SEQUENCE</scope>
    <source>
        <strain evidence="2">IBT 22155</strain>
    </source>
</reference>
<reference evidence="2" key="2">
    <citation type="journal article" date="2023" name="IMA Fungus">
        <title>Comparative genomic study of the Penicillium genus elucidates a diverse pangenome and 15 lateral gene transfer events.</title>
        <authorList>
            <person name="Petersen C."/>
            <person name="Sorensen T."/>
            <person name="Nielsen M.R."/>
            <person name="Sondergaard T.E."/>
            <person name="Sorensen J.L."/>
            <person name="Fitzpatrick D.A."/>
            <person name="Frisvad J.C."/>
            <person name="Nielsen K.L."/>
        </authorList>
    </citation>
    <scope>NUCLEOTIDE SEQUENCE</scope>
    <source>
        <strain evidence="2">IBT 22155</strain>
    </source>
</reference>
<name>A0A9W9HFC0_9EURO</name>
<dbReference type="AlphaFoldDB" id="A0A9W9HFC0"/>
<dbReference type="EMBL" id="JAPQKL010000001">
    <property type="protein sequence ID" value="KAJ5145822.1"/>
    <property type="molecule type" value="Genomic_DNA"/>
</dbReference>
<evidence type="ECO:0000313" key="2">
    <source>
        <dbReference type="EMBL" id="KAJ5145822.1"/>
    </source>
</evidence>
<gene>
    <name evidence="2" type="ORF">N7515_000386</name>
</gene>
<evidence type="ECO:0000313" key="3">
    <source>
        <dbReference type="Proteomes" id="UP001149079"/>
    </source>
</evidence>
<evidence type="ECO:0000256" key="1">
    <source>
        <dbReference type="SAM" id="MobiDB-lite"/>
    </source>
</evidence>
<organism evidence="2 3">
    <name type="scientific">Penicillium bovifimosum</name>
    <dbReference type="NCBI Taxonomy" id="126998"/>
    <lineage>
        <taxon>Eukaryota</taxon>
        <taxon>Fungi</taxon>
        <taxon>Dikarya</taxon>
        <taxon>Ascomycota</taxon>
        <taxon>Pezizomycotina</taxon>
        <taxon>Eurotiomycetes</taxon>
        <taxon>Eurotiomycetidae</taxon>
        <taxon>Eurotiales</taxon>
        <taxon>Aspergillaceae</taxon>
        <taxon>Penicillium</taxon>
    </lineage>
</organism>
<sequence>MGNPESRTPHRVPPDRRRRLPYNALAETRPTPTEAQITDILLPLRPEALRPYANYTTCLEEGLWIRLCYKKEKNAAHDAIWSHNEDVEYVGPEGVVLDDEIFDGLDVAAALELFPERVTNEGPSKHIELREQTLREVLGFVEEDTGSGEEDYSDEVKEMLARTRARRAVNPLLKYVLYHVACVVAHAFVEDEVALDGGGLLHVFWDDCGNVVRQWRVQDDGIEYNFDGAWAEGAWNENFINGIGELGPAYHEGGMRGPPYSV</sequence>
<proteinExistence type="predicted"/>
<comment type="caution">
    <text evidence="2">The sequence shown here is derived from an EMBL/GenBank/DDBJ whole genome shotgun (WGS) entry which is preliminary data.</text>
</comment>
<dbReference type="RefSeq" id="XP_056526296.1">
    <property type="nucleotide sequence ID" value="XM_056661130.1"/>
</dbReference>